<keyword evidence="1" id="KW-0472">Membrane</keyword>
<organism evidence="2 3">
    <name type="scientific">Sediminitomix flava</name>
    <dbReference type="NCBI Taxonomy" id="379075"/>
    <lineage>
        <taxon>Bacteria</taxon>
        <taxon>Pseudomonadati</taxon>
        <taxon>Bacteroidota</taxon>
        <taxon>Cytophagia</taxon>
        <taxon>Cytophagales</taxon>
        <taxon>Flammeovirgaceae</taxon>
        <taxon>Sediminitomix</taxon>
    </lineage>
</organism>
<dbReference type="OrthoDB" id="980205at2"/>
<protein>
    <submittedName>
        <fullName evidence="2">Uncharacterized protein</fullName>
    </submittedName>
</protein>
<name>A0A315ZE84_SEDFL</name>
<reference evidence="2 3" key="1">
    <citation type="submission" date="2018-03" db="EMBL/GenBank/DDBJ databases">
        <title>Genomic Encyclopedia of Archaeal and Bacterial Type Strains, Phase II (KMG-II): from individual species to whole genera.</title>
        <authorList>
            <person name="Goeker M."/>
        </authorList>
    </citation>
    <scope>NUCLEOTIDE SEQUENCE [LARGE SCALE GENOMIC DNA]</scope>
    <source>
        <strain evidence="2 3">DSM 28229</strain>
    </source>
</reference>
<feature type="transmembrane region" description="Helical" evidence="1">
    <location>
        <begin position="42"/>
        <end position="63"/>
    </location>
</feature>
<keyword evidence="1" id="KW-0812">Transmembrane</keyword>
<accession>A0A315ZE84</accession>
<dbReference type="Proteomes" id="UP000245535">
    <property type="component" value="Unassembled WGS sequence"/>
</dbReference>
<keyword evidence="3" id="KW-1185">Reference proteome</keyword>
<proteinExistence type="predicted"/>
<dbReference type="RefSeq" id="WP_109615375.1">
    <property type="nucleotide sequence ID" value="NZ_QGDO01000001.1"/>
</dbReference>
<comment type="caution">
    <text evidence="2">The sequence shown here is derived from an EMBL/GenBank/DDBJ whole genome shotgun (WGS) entry which is preliminary data.</text>
</comment>
<keyword evidence="1" id="KW-1133">Transmembrane helix</keyword>
<evidence type="ECO:0000256" key="1">
    <source>
        <dbReference type="SAM" id="Phobius"/>
    </source>
</evidence>
<feature type="transmembrane region" description="Helical" evidence="1">
    <location>
        <begin position="14"/>
        <end position="36"/>
    </location>
</feature>
<gene>
    <name evidence="2" type="ORF">BC781_101187</name>
</gene>
<dbReference type="EMBL" id="QGDO01000001">
    <property type="protein sequence ID" value="PWJ43841.1"/>
    <property type="molecule type" value="Genomic_DNA"/>
</dbReference>
<dbReference type="AlphaFoldDB" id="A0A315ZE84"/>
<evidence type="ECO:0000313" key="2">
    <source>
        <dbReference type="EMBL" id="PWJ43841.1"/>
    </source>
</evidence>
<sequence>MKRIYFIPIGKKRWFWLPLILLSGIFIISGLFEPIIFGNPKLYKYFATIGHLILIGFYSRMFWHKNSVQWNKLGMHIRLNSIFGKSISFADVKTAEIRESELIIIEKDNRKRVFNIKDVQKDDVVKLHKIIEKYSSVA</sequence>
<evidence type="ECO:0000313" key="3">
    <source>
        <dbReference type="Proteomes" id="UP000245535"/>
    </source>
</evidence>